<reference evidence="2" key="2">
    <citation type="submission" date="2020-11" db="EMBL/GenBank/DDBJ databases">
        <title>Whole genome sequencing of Colletotrichum sp.</title>
        <authorList>
            <person name="Li H."/>
        </authorList>
    </citation>
    <scope>NUCLEOTIDE SEQUENCE</scope>
    <source>
        <strain evidence="2">CkLH20</strain>
    </source>
</reference>
<feature type="transmembrane region" description="Helical" evidence="1">
    <location>
        <begin position="56"/>
        <end position="72"/>
    </location>
</feature>
<name>A0A9P6IG82_9PEZI</name>
<dbReference type="RefSeq" id="XP_038747661.1">
    <property type="nucleotide sequence ID" value="XM_038886957.1"/>
</dbReference>
<accession>A0A9P6IG82</accession>
<keyword evidence="1" id="KW-0472">Membrane</keyword>
<keyword evidence="1" id="KW-0812">Transmembrane</keyword>
<gene>
    <name evidence="2" type="ORF">CkaCkLH20_04238</name>
</gene>
<proteinExistence type="predicted"/>
<keyword evidence="3" id="KW-1185">Reference proteome</keyword>
<reference evidence="2" key="1">
    <citation type="submission" date="2020-03" db="EMBL/GenBank/DDBJ databases">
        <authorList>
            <person name="He L."/>
        </authorList>
    </citation>
    <scope>NUCLEOTIDE SEQUENCE</scope>
    <source>
        <strain evidence="2">CkLH20</strain>
    </source>
</reference>
<dbReference type="Proteomes" id="UP000781932">
    <property type="component" value="Unassembled WGS sequence"/>
</dbReference>
<keyword evidence="1" id="KW-1133">Transmembrane helix</keyword>
<evidence type="ECO:0000256" key="1">
    <source>
        <dbReference type="SAM" id="Phobius"/>
    </source>
</evidence>
<organism evidence="2 3">
    <name type="scientific">Colletotrichum karsti</name>
    <dbReference type="NCBI Taxonomy" id="1095194"/>
    <lineage>
        <taxon>Eukaryota</taxon>
        <taxon>Fungi</taxon>
        <taxon>Dikarya</taxon>
        <taxon>Ascomycota</taxon>
        <taxon>Pezizomycotina</taxon>
        <taxon>Sordariomycetes</taxon>
        <taxon>Hypocreomycetidae</taxon>
        <taxon>Glomerellales</taxon>
        <taxon>Glomerellaceae</taxon>
        <taxon>Colletotrichum</taxon>
        <taxon>Colletotrichum boninense species complex</taxon>
    </lineage>
</organism>
<dbReference type="AlphaFoldDB" id="A0A9P6IG82"/>
<feature type="transmembrane region" description="Helical" evidence="1">
    <location>
        <begin position="30"/>
        <end position="49"/>
    </location>
</feature>
<dbReference type="GeneID" id="62160031"/>
<protein>
    <submittedName>
        <fullName evidence="2">Uncharacterized protein</fullName>
    </submittedName>
</protein>
<dbReference type="EMBL" id="JAATWM020000011">
    <property type="protein sequence ID" value="KAF9878200.1"/>
    <property type="molecule type" value="Genomic_DNA"/>
</dbReference>
<evidence type="ECO:0000313" key="3">
    <source>
        <dbReference type="Proteomes" id="UP000781932"/>
    </source>
</evidence>
<comment type="caution">
    <text evidence="2">The sequence shown here is derived from an EMBL/GenBank/DDBJ whole genome shotgun (WGS) entry which is preliminary data.</text>
</comment>
<sequence length="211" mass="22470">MTELMKSSSNSTISSISHSFNPIPSAKPYYFNYSVHFITHLSLTVYLYYTMHSFKFLAPLILATLASGLAITPNSAALEARQGKTWNIMTGSEDCGADTANACILRGGDPTVVEDKSPRFSNGNVCQGQTASFQSRHPHPDAGSVANPHCVITARIDDSCKINGKSGAQEIGLSRNTEKTTPIGTPETVGDVEFSGSCGAGTYIGSEIRLV</sequence>
<evidence type="ECO:0000313" key="2">
    <source>
        <dbReference type="EMBL" id="KAF9878200.1"/>
    </source>
</evidence>
<dbReference type="OrthoDB" id="5348628at2759"/>